<dbReference type="InterPro" id="IPR051190">
    <property type="entry name" value="Baculoviral_IAP"/>
</dbReference>
<dbReference type="CDD" id="cd00022">
    <property type="entry name" value="BIR"/>
    <property type="match status" value="1"/>
</dbReference>
<dbReference type="PANTHER" id="PTHR46771:SF5">
    <property type="entry name" value="DETERIN"/>
    <property type="match status" value="1"/>
</dbReference>
<dbReference type="PANTHER" id="PTHR46771">
    <property type="entry name" value="DETERIN"/>
    <property type="match status" value="1"/>
</dbReference>
<evidence type="ECO:0000313" key="4">
    <source>
        <dbReference type="Proteomes" id="UP000827092"/>
    </source>
</evidence>
<name>A0AAV6U2P6_9ARAC</name>
<keyword evidence="1" id="KW-0479">Metal-binding</keyword>
<evidence type="ECO:0000256" key="1">
    <source>
        <dbReference type="ARBA" id="ARBA00022723"/>
    </source>
</evidence>
<accession>A0AAV6U2P6</accession>
<dbReference type="Pfam" id="PF00653">
    <property type="entry name" value="BIR"/>
    <property type="match status" value="1"/>
</dbReference>
<evidence type="ECO:0008006" key="5">
    <source>
        <dbReference type="Google" id="ProtNLM"/>
    </source>
</evidence>
<organism evidence="3 4">
    <name type="scientific">Oedothorax gibbosus</name>
    <dbReference type="NCBI Taxonomy" id="931172"/>
    <lineage>
        <taxon>Eukaryota</taxon>
        <taxon>Metazoa</taxon>
        <taxon>Ecdysozoa</taxon>
        <taxon>Arthropoda</taxon>
        <taxon>Chelicerata</taxon>
        <taxon>Arachnida</taxon>
        <taxon>Araneae</taxon>
        <taxon>Araneomorphae</taxon>
        <taxon>Entelegynae</taxon>
        <taxon>Araneoidea</taxon>
        <taxon>Linyphiidae</taxon>
        <taxon>Erigoninae</taxon>
        <taxon>Oedothorax</taxon>
    </lineage>
</organism>
<sequence>MTTDESEGYIEKYDDMFTEAIRLKSFQKWPFGDDAKCSAAKMAEAGFFHCPNETELDSVQCYVCFKELDGWDASDEPWAEHLSHSKICVFAKIGKPQKDLTAKEVFRIEMERKVNKNKRITAQLLYDFRKMSEEAEDFFVEMMEKTESERKKK</sequence>
<gene>
    <name evidence="3" type="ORF">JTE90_004486</name>
</gene>
<dbReference type="Gene3D" id="1.10.1170.10">
    <property type="entry name" value="Inhibitor Of Apoptosis Protein (2mihbC-IAP-1), Chain A"/>
    <property type="match status" value="1"/>
</dbReference>
<dbReference type="GO" id="GO:0046872">
    <property type="term" value="F:metal ion binding"/>
    <property type="evidence" value="ECO:0007669"/>
    <property type="project" value="UniProtKB-KW"/>
</dbReference>
<dbReference type="SUPFAM" id="SSF57924">
    <property type="entry name" value="Inhibitor of apoptosis (IAP) repeat"/>
    <property type="match status" value="1"/>
</dbReference>
<keyword evidence="2" id="KW-0862">Zinc</keyword>
<comment type="caution">
    <text evidence="3">The sequence shown here is derived from an EMBL/GenBank/DDBJ whole genome shotgun (WGS) entry which is preliminary data.</text>
</comment>
<protein>
    <recommendedName>
        <fullName evidence="5">Survivin</fullName>
    </recommendedName>
</protein>
<dbReference type="Proteomes" id="UP000827092">
    <property type="component" value="Unassembled WGS sequence"/>
</dbReference>
<dbReference type="SMART" id="SM00238">
    <property type="entry name" value="BIR"/>
    <property type="match status" value="1"/>
</dbReference>
<dbReference type="PROSITE" id="PS50143">
    <property type="entry name" value="BIR_REPEAT_2"/>
    <property type="match status" value="1"/>
</dbReference>
<dbReference type="EMBL" id="JAFNEN010000727">
    <property type="protein sequence ID" value="KAG8178006.1"/>
    <property type="molecule type" value="Genomic_DNA"/>
</dbReference>
<reference evidence="3 4" key="1">
    <citation type="journal article" date="2022" name="Nat. Ecol. Evol.">
        <title>A masculinizing supergene underlies an exaggerated male reproductive morph in a spider.</title>
        <authorList>
            <person name="Hendrickx F."/>
            <person name="De Corte Z."/>
            <person name="Sonet G."/>
            <person name="Van Belleghem S.M."/>
            <person name="Kostlbacher S."/>
            <person name="Vangestel C."/>
        </authorList>
    </citation>
    <scope>NUCLEOTIDE SEQUENCE [LARGE SCALE GENOMIC DNA]</scope>
    <source>
        <strain evidence="3">W744_W776</strain>
    </source>
</reference>
<dbReference type="AlphaFoldDB" id="A0AAV6U2P6"/>
<keyword evidence="4" id="KW-1185">Reference proteome</keyword>
<dbReference type="InterPro" id="IPR001370">
    <property type="entry name" value="BIR_rpt"/>
</dbReference>
<evidence type="ECO:0000256" key="2">
    <source>
        <dbReference type="ARBA" id="ARBA00022833"/>
    </source>
</evidence>
<evidence type="ECO:0000313" key="3">
    <source>
        <dbReference type="EMBL" id="KAG8178006.1"/>
    </source>
</evidence>
<proteinExistence type="predicted"/>